<evidence type="ECO:0000313" key="3">
    <source>
        <dbReference type="Proteomes" id="UP000094378"/>
    </source>
</evidence>
<dbReference type="EMBL" id="CP017015">
    <property type="protein sequence ID" value="AOG60415.1"/>
    <property type="molecule type" value="Genomic_DNA"/>
</dbReference>
<gene>
    <name evidence="2" type="ORF">SHELI_v1c04640</name>
</gene>
<keyword evidence="3" id="KW-1185">Reference proteome</keyword>
<name>A0A1B3SKI3_9MOLU</name>
<dbReference type="Proteomes" id="UP000094378">
    <property type="component" value="Chromosome"/>
</dbReference>
<evidence type="ECO:0000256" key="1">
    <source>
        <dbReference type="SAM" id="SignalP"/>
    </source>
</evidence>
<feature type="chain" id="PRO_5008554023" description="Lipoprotein" evidence="1">
    <location>
        <begin position="19"/>
        <end position="463"/>
    </location>
</feature>
<dbReference type="KEGG" id="shj:SHELI_v1c04640"/>
<evidence type="ECO:0008006" key="4">
    <source>
        <dbReference type="Google" id="ProtNLM"/>
    </source>
</evidence>
<reference evidence="2 3" key="1">
    <citation type="submission" date="2016-08" db="EMBL/GenBank/DDBJ databases">
        <title>Complete genome sequence of Spiroplasma helicoides TABS-2 (DSM 22551).</title>
        <authorList>
            <person name="Shen W.-Y."/>
            <person name="Lo W.-S."/>
            <person name="Lai Y.-C."/>
            <person name="Kuo C.-H."/>
        </authorList>
    </citation>
    <scope>NUCLEOTIDE SEQUENCE [LARGE SCALE GENOMIC DNA]</scope>
    <source>
        <strain evidence="2 3">TABS-2</strain>
    </source>
</reference>
<sequence>MKKLLSLLSVSSISISSASYLTSCTNPQTKPFIYKEEILRIFKAQIVNRKSGFSTFRDIEADVFSAFTDYDYITLDESKANQEGYLIKLENIGEDSLHYNINFKLYAIKKQDSKFVADKSEALVNQSFQVLKSVYHTGVELETGFIGVTEAGTKDLKILNKEKLKNVTIGFVSYEYSYLLESYSVDLNAGYLHLKFQENKLKEDVLLLLKLNSESLGSSTLQAKVYTKKIDSITLLNEKNDNETSNMGQRFEFFVDRGPTINNLKIDFFYRFNDQEVHFKTKYDIFKRLDDGVLYVSGYLFFDNDNVNNYIASWEGKDPTSVVAIITADGIKTTASHIFSIKNIDLFKNYKNNLNLTQKKVYSVDIDTNSIKNLVLKFDKKLSDITSFEFQNGVKKNDYEIDFSNETSISINAIKYVYDEDPLKVNMNFDFVFKSDKGEDLIYNFKNYSKTITINDDDEWVEE</sequence>
<accession>A0A1B3SKI3</accession>
<keyword evidence="1" id="KW-0732">Signal</keyword>
<protein>
    <recommendedName>
        <fullName evidence="4">Lipoprotein</fullName>
    </recommendedName>
</protein>
<dbReference type="AlphaFoldDB" id="A0A1B3SKI3"/>
<proteinExistence type="predicted"/>
<feature type="signal peptide" evidence="1">
    <location>
        <begin position="1"/>
        <end position="18"/>
    </location>
</feature>
<organism evidence="2 3">
    <name type="scientific">Spiroplasma helicoides</name>
    <dbReference type="NCBI Taxonomy" id="216938"/>
    <lineage>
        <taxon>Bacteria</taxon>
        <taxon>Bacillati</taxon>
        <taxon>Mycoplasmatota</taxon>
        <taxon>Mollicutes</taxon>
        <taxon>Entomoplasmatales</taxon>
        <taxon>Spiroplasmataceae</taxon>
        <taxon>Spiroplasma</taxon>
    </lineage>
</organism>
<evidence type="ECO:0000313" key="2">
    <source>
        <dbReference type="EMBL" id="AOG60415.1"/>
    </source>
</evidence>
<dbReference type="RefSeq" id="WP_157087573.1">
    <property type="nucleotide sequence ID" value="NZ_CP017015.1"/>
</dbReference>